<name>A0A2K9LSF0_9VIRU</name>
<dbReference type="GO" id="GO:0019028">
    <property type="term" value="C:viral capsid"/>
    <property type="evidence" value="ECO:0007669"/>
    <property type="project" value="UniProtKB-KW"/>
</dbReference>
<gene>
    <name evidence="4" type="primary">Cap</name>
</gene>
<evidence type="ECO:0000256" key="3">
    <source>
        <dbReference type="ARBA" id="ARBA00022844"/>
    </source>
</evidence>
<sequence length="250" mass="27190">MVRPSVKLHHIGGSSRKAYQATQALRRAAKIIRGKSSGFSGPVRTGGFFGNYSQFSGRGGTSRELKFIDVTIGNTNVTNTGTVSLLNGVAQGTDFTNRIGRKIIMTSILWNFELHPNPNASNPLGETIRNMIIYDAQPNSGSFPVATDILAAATPTSPMNLNNRDRFKVIFDKRITMHPCTYDVVPNLSAGAPVVKFMSKYKKCKLDVIFSGTGNTLGSIQTGSLIHLVLTDGNQTSTLNQTTRIRFFDS</sequence>
<dbReference type="InterPro" id="IPR010392">
    <property type="entry name" value="Satellite_virus_coat"/>
</dbReference>
<dbReference type="Gene3D" id="2.60.120.20">
    <property type="match status" value="1"/>
</dbReference>
<dbReference type="SUPFAM" id="SSF88650">
    <property type="entry name" value="Satellite viruses"/>
    <property type="match status" value="1"/>
</dbReference>
<evidence type="ECO:0000256" key="2">
    <source>
        <dbReference type="ARBA" id="ARBA00022561"/>
    </source>
</evidence>
<dbReference type="EMBL" id="KY487870">
    <property type="protein sequence ID" value="AUM61808.1"/>
    <property type="molecule type" value="Genomic_DNA"/>
</dbReference>
<evidence type="ECO:0000313" key="4">
    <source>
        <dbReference type="EMBL" id="AUM61808.1"/>
    </source>
</evidence>
<organism evidence="4">
    <name type="scientific">uncultured virus</name>
    <dbReference type="NCBI Taxonomy" id="340016"/>
    <lineage>
        <taxon>Viruses</taxon>
        <taxon>environmental samples</taxon>
    </lineage>
</organism>
<dbReference type="Pfam" id="PF03898">
    <property type="entry name" value="TNV_CP"/>
    <property type="match status" value="1"/>
</dbReference>
<dbReference type="GO" id="GO:0005198">
    <property type="term" value="F:structural molecule activity"/>
    <property type="evidence" value="ECO:0007669"/>
    <property type="project" value="InterPro"/>
</dbReference>
<reference evidence="4" key="1">
    <citation type="submission" date="2017-01" db="EMBL/GenBank/DDBJ databases">
        <title>High-throughput sequencing uncovers low homogeneity in the biogeography of single-stranded DNA viruses.</title>
        <authorList>
            <person name="Pearson V.M."/>
            <person name="Rokyta D.R."/>
        </authorList>
    </citation>
    <scope>NUCLEOTIDE SEQUENCE</scope>
</reference>
<proteinExistence type="predicted"/>
<keyword evidence="3" id="KW-0946">Virion</keyword>
<protein>
    <submittedName>
        <fullName evidence="4">Capsid</fullName>
    </submittedName>
</protein>
<dbReference type="InterPro" id="IPR037164">
    <property type="entry name" value="Satellite_virus_coat_sf"/>
</dbReference>
<accession>A0A2K9LSF0</accession>
<keyword evidence="2" id="KW-0167">Capsid protein</keyword>
<comment type="subcellular location">
    <subcellularLocation>
        <location evidence="1">Virion</location>
    </subcellularLocation>
</comment>
<dbReference type="InterPro" id="IPR029053">
    <property type="entry name" value="Viral_coat"/>
</dbReference>
<evidence type="ECO:0000256" key="1">
    <source>
        <dbReference type="ARBA" id="ARBA00004328"/>
    </source>
</evidence>